<sequence length="169" mass="18746">MQPISCNQTLAVATHRIFPPDLNEHQTVFGGKLLSLVDDSASVAAVRLTHAKVVTASLDHINFLVPFQLDNIISMEAYVSGTGHRSLEVFAKLIGEDLMTGKRFLGFTCFLTYVLSTPQAASLPTVRPVTKEQRYVCAGYLQRYQERQAQRASEQALINHVNLDSPFQP</sequence>
<dbReference type="OrthoDB" id="9791628at2"/>
<evidence type="ECO:0000256" key="2">
    <source>
        <dbReference type="ARBA" id="ARBA00022801"/>
    </source>
</evidence>
<dbReference type="GO" id="GO:0009062">
    <property type="term" value="P:fatty acid catabolic process"/>
    <property type="evidence" value="ECO:0007669"/>
    <property type="project" value="TreeGrafter"/>
</dbReference>
<keyword evidence="6" id="KW-1185">Reference proteome</keyword>
<dbReference type="InterPro" id="IPR033120">
    <property type="entry name" value="HOTDOG_ACOT"/>
</dbReference>
<accession>A0A4Q0VL12</accession>
<evidence type="ECO:0000313" key="6">
    <source>
        <dbReference type="Proteomes" id="UP000290602"/>
    </source>
</evidence>
<dbReference type="Proteomes" id="UP000290602">
    <property type="component" value="Unassembled WGS sequence"/>
</dbReference>
<feature type="domain" description="HotDog ACOT-type" evidence="4">
    <location>
        <begin position="7"/>
        <end position="119"/>
    </location>
</feature>
<dbReference type="AlphaFoldDB" id="A0A4Q0VL12"/>
<reference evidence="5 6" key="1">
    <citation type="submission" date="2018-08" db="EMBL/GenBank/DDBJ databases">
        <title>Lactobacillus suantsai sp. nov., isolated from traditional fermented suan-tsai in Taiwan.</title>
        <authorList>
            <person name="Huang C.-H."/>
        </authorList>
    </citation>
    <scope>NUCLEOTIDE SEQUENCE [LARGE SCALE GENOMIC DNA]</scope>
    <source>
        <strain evidence="5 6">BCRC 12945</strain>
    </source>
</reference>
<proteinExistence type="inferred from homology"/>
<name>A0A4Q0VL12_9LACO</name>
<dbReference type="SUPFAM" id="SSF54637">
    <property type="entry name" value="Thioesterase/thiol ester dehydrase-isomerase"/>
    <property type="match status" value="1"/>
</dbReference>
<evidence type="ECO:0000256" key="1">
    <source>
        <dbReference type="ARBA" id="ARBA00010458"/>
    </source>
</evidence>
<dbReference type="Gene3D" id="3.10.129.10">
    <property type="entry name" value="Hotdog Thioesterase"/>
    <property type="match status" value="1"/>
</dbReference>
<dbReference type="Pfam" id="PF03061">
    <property type="entry name" value="4HBT"/>
    <property type="match status" value="1"/>
</dbReference>
<dbReference type="GO" id="GO:0052816">
    <property type="term" value="F:long-chain fatty acyl-CoA hydrolase activity"/>
    <property type="evidence" value="ECO:0007669"/>
    <property type="project" value="TreeGrafter"/>
</dbReference>
<dbReference type="EMBL" id="QXIL01000007">
    <property type="protein sequence ID" value="RXI78990.1"/>
    <property type="molecule type" value="Genomic_DNA"/>
</dbReference>
<dbReference type="InterPro" id="IPR006683">
    <property type="entry name" value="Thioestr_dom"/>
</dbReference>
<evidence type="ECO:0000313" key="5">
    <source>
        <dbReference type="EMBL" id="RXI78990.1"/>
    </source>
</evidence>
<dbReference type="GO" id="GO:0006637">
    <property type="term" value="P:acyl-CoA metabolic process"/>
    <property type="evidence" value="ECO:0007669"/>
    <property type="project" value="TreeGrafter"/>
</dbReference>
<dbReference type="PANTHER" id="PTHR11049">
    <property type="entry name" value="ACYL COENZYME A THIOESTER HYDROLASE"/>
    <property type="match status" value="1"/>
</dbReference>
<dbReference type="InterPro" id="IPR029069">
    <property type="entry name" value="HotDog_dom_sf"/>
</dbReference>
<dbReference type="PROSITE" id="PS51770">
    <property type="entry name" value="HOTDOG_ACOT"/>
    <property type="match status" value="1"/>
</dbReference>
<dbReference type="PANTHER" id="PTHR11049:SF24">
    <property type="entry name" value="CYTOSOLIC ACYL COENZYME A THIOESTER HYDROLASE"/>
    <property type="match status" value="1"/>
</dbReference>
<dbReference type="CDD" id="cd03442">
    <property type="entry name" value="BFIT_BACH"/>
    <property type="match status" value="1"/>
</dbReference>
<gene>
    <name evidence="5" type="ORF">DXH47_05130</name>
</gene>
<dbReference type="InterPro" id="IPR040170">
    <property type="entry name" value="Cytosol_ACT"/>
</dbReference>
<keyword evidence="2 3" id="KW-0378">Hydrolase</keyword>
<evidence type="ECO:0000259" key="4">
    <source>
        <dbReference type="PROSITE" id="PS51770"/>
    </source>
</evidence>
<comment type="similarity">
    <text evidence="1">Belongs to the acyl coenzyme A hydrolase family.</text>
</comment>
<dbReference type="GO" id="GO:0005829">
    <property type="term" value="C:cytosol"/>
    <property type="evidence" value="ECO:0007669"/>
    <property type="project" value="TreeGrafter"/>
</dbReference>
<protein>
    <submittedName>
        <fullName evidence="5">Acyl-CoA thioesterase</fullName>
    </submittedName>
</protein>
<organism evidence="5 6">
    <name type="scientific">Levilactobacillus suantsaii</name>
    <dbReference type="NCBI Taxonomy" id="2292255"/>
    <lineage>
        <taxon>Bacteria</taxon>
        <taxon>Bacillati</taxon>
        <taxon>Bacillota</taxon>
        <taxon>Bacilli</taxon>
        <taxon>Lactobacillales</taxon>
        <taxon>Lactobacillaceae</taxon>
        <taxon>Levilactobacillus</taxon>
    </lineage>
</organism>
<evidence type="ECO:0000256" key="3">
    <source>
        <dbReference type="PROSITE-ProRule" id="PRU01106"/>
    </source>
</evidence>
<comment type="caution">
    <text evidence="5">The sequence shown here is derived from an EMBL/GenBank/DDBJ whole genome shotgun (WGS) entry which is preliminary data.</text>
</comment>